<keyword evidence="2" id="KW-0964">Secreted</keyword>
<dbReference type="InterPro" id="IPR001434">
    <property type="entry name" value="OmcB-like_DUF11"/>
</dbReference>
<feature type="transmembrane region" description="Helical" evidence="5">
    <location>
        <begin position="1459"/>
        <end position="1478"/>
    </location>
</feature>
<evidence type="ECO:0000256" key="4">
    <source>
        <dbReference type="SAM" id="MobiDB-lite"/>
    </source>
</evidence>
<keyword evidence="3" id="KW-0732">Signal</keyword>
<dbReference type="RefSeq" id="WP_343761630.1">
    <property type="nucleotide sequence ID" value="NZ_BAAACG010000010.1"/>
</dbReference>
<feature type="domain" description="DUF11" evidence="6">
    <location>
        <begin position="625"/>
        <end position="742"/>
    </location>
</feature>
<dbReference type="Proteomes" id="UP001501510">
    <property type="component" value="Unassembled WGS sequence"/>
</dbReference>
<feature type="region of interest" description="Disordered" evidence="4">
    <location>
        <begin position="1419"/>
        <end position="1446"/>
    </location>
</feature>
<keyword evidence="9" id="KW-1185">Reference proteome</keyword>
<gene>
    <name evidence="8" type="ORF">GCM10008906_21970</name>
</gene>
<dbReference type="Gene3D" id="2.60.40.10">
    <property type="entry name" value="Immunoglobulins"/>
    <property type="match status" value="1"/>
</dbReference>
<accession>A0ABP3UUT4</accession>
<dbReference type="Gene3D" id="2.60.40.740">
    <property type="match status" value="1"/>
</dbReference>
<dbReference type="PANTHER" id="PTHR44826">
    <property type="entry name" value="SPORE COAT PROTEIN SP85"/>
    <property type="match status" value="1"/>
</dbReference>
<feature type="domain" description="SD-repeat containing protein B" evidence="7">
    <location>
        <begin position="929"/>
        <end position="1039"/>
    </location>
</feature>
<evidence type="ECO:0000259" key="6">
    <source>
        <dbReference type="Pfam" id="PF01345"/>
    </source>
</evidence>
<evidence type="ECO:0000313" key="8">
    <source>
        <dbReference type="EMBL" id="GAA0741158.1"/>
    </source>
</evidence>
<name>A0ABP3UUT4_9CLOT</name>
<evidence type="ECO:0000256" key="5">
    <source>
        <dbReference type="SAM" id="Phobius"/>
    </source>
</evidence>
<feature type="region of interest" description="Disordered" evidence="4">
    <location>
        <begin position="1392"/>
        <end position="1411"/>
    </location>
</feature>
<dbReference type="SUPFAM" id="SSF117074">
    <property type="entry name" value="Hypothetical protein PA1324"/>
    <property type="match status" value="1"/>
</dbReference>
<feature type="compositionally biased region" description="Polar residues" evidence="4">
    <location>
        <begin position="1419"/>
        <end position="1435"/>
    </location>
</feature>
<evidence type="ECO:0000256" key="3">
    <source>
        <dbReference type="ARBA" id="ARBA00022729"/>
    </source>
</evidence>
<feature type="compositionally biased region" description="Basic and acidic residues" evidence="4">
    <location>
        <begin position="58"/>
        <end position="67"/>
    </location>
</feature>
<feature type="compositionally biased region" description="Low complexity" evidence="4">
    <location>
        <begin position="271"/>
        <end position="284"/>
    </location>
</feature>
<dbReference type="Pfam" id="PF17210">
    <property type="entry name" value="SdrD_B"/>
    <property type="match status" value="1"/>
</dbReference>
<evidence type="ECO:0000256" key="2">
    <source>
        <dbReference type="ARBA" id="ARBA00022525"/>
    </source>
</evidence>
<dbReference type="InterPro" id="IPR051860">
    <property type="entry name" value="Plasmodium_CSP_Invasion"/>
</dbReference>
<feature type="compositionally biased region" description="Polar residues" evidence="4">
    <location>
        <begin position="285"/>
        <end position="300"/>
    </location>
</feature>
<keyword evidence="5" id="KW-1133">Transmembrane helix</keyword>
<protein>
    <recommendedName>
        <fullName evidence="10">SD-repeat containing protein B domain-containing protein</fullName>
    </recommendedName>
</protein>
<feature type="compositionally biased region" description="Basic and acidic residues" evidence="4">
    <location>
        <begin position="1088"/>
        <end position="1098"/>
    </location>
</feature>
<organism evidence="8 9">
    <name type="scientific">Clostridium oceanicum</name>
    <dbReference type="NCBI Taxonomy" id="1543"/>
    <lineage>
        <taxon>Bacteria</taxon>
        <taxon>Bacillati</taxon>
        <taxon>Bacillota</taxon>
        <taxon>Clostridia</taxon>
        <taxon>Eubacteriales</taxon>
        <taxon>Clostridiaceae</taxon>
        <taxon>Clostridium</taxon>
    </lineage>
</organism>
<evidence type="ECO:0000259" key="7">
    <source>
        <dbReference type="Pfam" id="PF17210"/>
    </source>
</evidence>
<feature type="region of interest" description="Disordered" evidence="4">
    <location>
        <begin position="1263"/>
        <end position="1325"/>
    </location>
</feature>
<evidence type="ECO:0000313" key="9">
    <source>
        <dbReference type="Proteomes" id="UP001501510"/>
    </source>
</evidence>
<dbReference type="Pfam" id="PF01345">
    <property type="entry name" value="DUF11"/>
    <property type="match status" value="1"/>
</dbReference>
<feature type="region of interest" description="Disordered" evidence="4">
    <location>
        <begin position="1206"/>
        <end position="1225"/>
    </location>
</feature>
<comment type="subcellular location">
    <subcellularLocation>
        <location evidence="1">Secreted</location>
    </subcellularLocation>
</comment>
<reference evidence="9" key="1">
    <citation type="journal article" date="2019" name="Int. J. Syst. Evol. Microbiol.">
        <title>The Global Catalogue of Microorganisms (GCM) 10K type strain sequencing project: providing services to taxonomists for standard genome sequencing and annotation.</title>
        <authorList>
            <consortium name="The Broad Institute Genomics Platform"/>
            <consortium name="The Broad Institute Genome Sequencing Center for Infectious Disease"/>
            <person name="Wu L."/>
            <person name="Ma J."/>
        </authorList>
    </citation>
    <scope>NUCLEOTIDE SEQUENCE [LARGE SCALE GENOMIC DNA]</scope>
    <source>
        <strain evidence="9">JCM 1407</strain>
    </source>
</reference>
<sequence length="1483" mass="163608">MLKKHSILNLISKILIFIFTFSFINISKVKAASNGNFNLDTYVSSTGTPPFDSSSAPGKDRSESDNYVRTSDTVKYKVDFSFNSLNSNPIGSILTLEIQGQNVKWSSRYNPIEGITVSNNGKTLTIDLGQIESGHAYSRDFVADVLNNAENGSRFSVRATISSKDSSVSSSSDTSEETIVSAKPQYDLEKKMDSFINAEGPNGEAGKLILYSIKISKPKGKGNEAVEDPITFEDDLSEFGVPNAKLYTWGQDPGVGINGYGRVLNTAPYGRNFRPNNRNSSSKSVADSGQITATQSSPGSKISVTINNVDTINDHFPTKNVNGSSIPSDKHYVFSGYIGIWVKNSDIPREVTQIKNKFTSLNLTSLSNQANNINGSEPMENNVVTSLIRRAPIETTQTAPSANVPSRIKLSSEVKYTKALRRGQKLDTATGLRSGDGTLLEGQDFAARVNFENTGSLTLKQGSLLIKIDPNKVQLLPMEDSAYGRYPHVTDGALLFLARDFPLDSLTVEYGTTNYANFQEQHDDVGANTRWYSSLKEAIDSNTGDVSCIRVNYNLPDGNPFVFRGLMVELNLRAKRAGMAPITIATQANQVNSGRWNTFNYNPVDHSGRNGSGDRVAISKALARISKESSKRTYKVRETATFTLTPTLTADSNFVRPGVYHDIVIKDILPEGLTYVKDSSMQNNRPIIPTITPQKDGSTLLVWTIPHNEVNQAIPPLTYDAKVNLDLDTGDVLENTAIVESKADFSIERLRTSKVGINIVSVHEWGIEKNVLTPVIPLGGDIVYELVYYQNSQNEFRNIDLLDILPSNPDGRGNNFHGDYVVKDIRGSHGESIFVTTDSINNYNQDPTLNSFNWMPFVKGDSVNERVTAIKVHSDSLPIEREERKITVTLQSLNNRKNDIYKNDFSAKSETINQVVRSNKVSTRVVSSAIGRYVWMDINENGVKDPNERGIPNVRLTLRDKFNNIVKETTTDKDGLYRFDNLIGGTYRVEVDKSTLPGFVQNQYPNYVYQVYEKDSSLNGSTNVNLGDNEINDTINFGYNYNIPMFTLTHSSAIPQQPQTMVPKPQEKIEPPLALIVQPSMVSQLQDKVKTQSQEKVKPPLAPTLQPSMAPQPQEKVEPPLAPALKPSMVPQPQEKVEPPLAPALKPSMVPQPQEKVEPPLAPALKPSMVPQMQEKVEPPLSPALKPSMVPQVQYKIEPPLAPALKPSMVPQPQEKVEPPLAPALKPSMVPQMQEKVEPPLAPALKPSMAPQVQHKIEPPQAPILQPSMVPQPQEKVEPPLAPALKPSMVPQPQEKVEPPQAPTLQPSMVPKPQEKVEPPLAPALKPSMVPQVQHKIEPPLAPILQPSMVPQTQEKVEPPLAPTLKPSMVPQVQHKIEPPLALNLKPSVLPQAQQKIQPSPRPTVEPSKTSKNIQTSYLNHNKQISNKSLKNLSNKPIKKSDNLNVDKEKLPNTGTENFNLLLLGLFFLIISIILNKLSKKLS</sequence>
<keyword evidence="5" id="KW-0812">Transmembrane</keyword>
<keyword evidence="5" id="KW-0472">Membrane</keyword>
<evidence type="ECO:0000256" key="1">
    <source>
        <dbReference type="ARBA" id="ARBA00004613"/>
    </source>
</evidence>
<dbReference type="NCBIfam" id="TIGR01167">
    <property type="entry name" value="LPXTG_anchor"/>
    <property type="match status" value="1"/>
</dbReference>
<dbReference type="InterPro" id="IPR013783">
    <property type="entry name" value="Ig-like_fold"/>
</dbReference>
<feature type="region of interest" description="Disordered" evidence="4">
    <location>
        <begin position="48"/>
        <end position="67"/>
    </location>
</feature>
<comment type="caution">
    <text evidence="8">The sequence shown here is derived from an EMBL/GenBank/DDBJ whole genome shotgun (WGS) entry which is preliminary data.</text>
</comment>
<dbReference type="InterPro" id="IPR033764">
    <property type="entry name" value="Sdr_B"/>
</dbReference>
<feature type="region of interest" description="Disordered" evidence="4">
    <location>
        <begin position="1088"/>
        <end position="1165"/>
    </location>
</feature>
<evidence type="ECO:0008006" key="10">
    <source>
        <dbReference type="Google" id="ProtNLM"/>
    </source>
</evidence>
<feature type="region of interest" description="Disordered" evidence="4">
    <location>
        <begin position="271"/>
        <end position="300"/>
    </location>
</feature>
<dbReference type="EMBL" id="BAAACG010000010">
    <property type="protein sequence ID" value="GAA0741158.1"/>
    <property type="molecule type" value="Genomic_DNA"/>
</dbReference>
<proteinExistence type="predicted"/>